<gene>
    <name evidence="2" type="ORF">DCF19_02330</name>
</gene>
<evidence type="ECO:0000259" key="1">
    <source>
        <dbReference type="SMART" id="SM00912"/>
    </source>
</evidence>
<dbReference type="Gene3D" id="2.160.20.10">
    <property type="entry name" value="Single-stranded right-handed beta-helix, Pectin lyase-like"/>
    <property type="match status" value="2"/>
</dbReference>
<organism evidence="2 3">
    <name type="scientific">Pseudanabaena frigida</name>
    <dbReference type="NCBI Taxonomy" id="945775"/>
    <lineage>
        <taxon>Bacteria</taxon>
        <taxon>Bacillati</taxon>
        <taxon>Cyanobacteriota</taxon>
        <taxon>Cyanophyceae</taxon>
        <taxon>Pseudanabaenales</taxon>
        <taxon>Pseudanabaenaceae</taxon>
        <taxon>Pseudanabaena</taxon>
    </lineage>
</organism>
<accession>A0A2W4WHK7</accession>
<dbReference type="Proteomes" id="UP000249467">
    <property type="component" value="Unassembled WGS sequence"/>
</dbReference>
<dbReference type="EMBL" id="QBML01000002">
    <property type="protein sequence ID" value="PZO44603.1"/>
    <property type="molecule type" value="Genomic_DNA"/>
</dbReference>
<dbReference type="InterPro" id="IPR011050">
    <property type="entry name" value="Pectin_lyase_fold/virulence"/>
</dbReference>
<sequence>MKHPTYATLFFLVSLYWVSDYSSVSYSTQAQIVPDASLPQNSVVTINANIVDITGGTRLGNNLFHSFSDFSVATANTAFFNNAINVQNILTRVTGSSISQINGTLKTNGSANLYLINPNGIVFGADARLDIRGSFIASTANSINFSDGTQFSASNPQPSAILTISTPLGLQMGSNPKPISVLGNGDGLRTTSNLIDTSVGLRVDSLQTLALVGGDIAIAGGTLKTAGGNIEIGSLGSFGKVQFNSSDRGITLSYDTNNTFQNISLTNKASVDASGLGSGNIQVRGRNISLDGGSQIQSSTLGNQNGGTLLVKASEKVELTGASSDRQFFSGLFAEIKPNASGNGGDLTIEAAKFSLLNGANISTNIRGNGIGANLTIKTSESIEAIDSFITAIINPNAVGKGGTINIETTKLSLQDAQIGTDIRGKGDGGNIIVKAFDSIDIIGSTLGGRGPSGFVSSVGNSGEGKAGDITIETKKLSLQDGAGITSSTFGRGNSGSITITASDSVDISGVSSDVGRPSSLAALVNRTAQGKGGNIYLATDRLVVDRGGSISVTDNAGSNGAGNIRITANFMLLDGASRVDASTRAGVEGNIFLNTSNLQLFNNSRIQANAFGLATGGNIKIITDTLVAFGNSDITANAQQASGGRVTISAAGIFGTAFRSALTAKSDITASSDLGADFNGVVQLNIIEADPSRILNRVPVKIEDSSKLIVQRCQADVAQGKFTIVGKGGLPLSPNDVITASSTYEILGTSEPVKSSPQSLSPQPEKNLEVVEANNWAIAPNGLITLIADKSNTTPMNINALKPCRH</sequence>
<name>A0A2W4WHK7_9CYAN</name>
<dbReference type="Pfam" id="PF05860">
    <property type="entry name" value="TPS"/>
    <property type="match status" value="1"/>
</dbReference>
<protein>
    <recommendedName>
        <fullName evidence="1">Filamentous haemagglutinin FhaB/tRNA nuclease CdiA-like TPS domain-containing protein</fullName>
    </recommendedName>
</protein>
<dbReference type="NCBIfam" id="TIGR01901">
    <property type="entry name" value="adhes_NPXG"/>
    <property type="match status" value="1"/>
</dbReference>
<dbReference type="AlphaFoldDB" id="A0A2W4WHK7"/>
<evidence type="ECO:0000313" key="3">
    <source>
        <dbReference type="Proteomes" id="UP000249467"/>
    </source>
</evidence>
<comment type="caution">
    <text evidence="2">The sequence shown here is derived from an EMBL/GenBank/DDBJ whole genome shotgun (WGS) entry which is preliminary data.</text>
</comment>
<reference evidence="2 3" key="1">
    <citation type="submission" date="2018-04" db="EMBL/GenBank/DDBJ databases">
        <authorList>
            <person name="Go L.Y."/>
            <person name="Mitchell J.A."/>
        </authorList>
    </citation>
    <scope>NUCLEOTIDE SEQUENCE [LARGE SCALE GENOMIC DNA]</scope>
    <source>
        <strain evidence="2">ULC066bin1</strain>
    </source>
</reference>
<reference evidence="2 3" key="2">
    <citation type="submission" date="2018-06" db="EMBL/GenBank/DDBJ databases">
        <title>Metagenomic assembly of (sub)arctic Cyanobacteria and their associated microbiome from non-axenic cultures.</title>
        <authorList>
            <person name="Baurain D."/>
        </authorList>
    </citation>
    <scope>NUCLEOTIDE SEQUENCE [LARGE SCALE GENOMIC DNA]</scope>
    <source>
        <strain evidence="2">ULC066bin1</strain>
    </source>
</reference>
<dbReference type="SMART" id="SM00912">
    <property type="entry name" value="Haemagg_act"/>
    <property type="match status" value="1"/>
</dbReference>
<dbReference type="SUPFAM" id="SSF51126">
    <property type="entry name" value="Pectin lyase-like"/>
    <property type="match status" value="2"/>
</dbReference>
<dbReference type="InterPro" id="IPR012334">
    <property type="entry name" value="Pectin_lyas_fold"/>
</dbReference>
<feature type="domain" description="Filamentous haemagglutinin FhaB/tRNA nuclease CdiA-like TPS" evidence="1">
    <location>
        <begin position="35"/>
        <end position="146"/>
    </location>
</feature>
<dbReference type="InterPro" id="IPR008638">
    <property type="entry name" value="FhaB/CdiA-like_TPS"/>
</dbReference>
<proteinExistence type="predicted"/>
<evidence type="ECO:0000313" key="2">
    <source>
        <dbReference type="EMBL" id="PZO44603.1"/>
    </source>
</evidence>